<dbReference type="InterPro" id="IPR011008">
    <property type="entry name" value="Dimeric_a/b-barrel"/>
</dbReference>
<proteinExistence type="predicted"/>
<gene>
    <name evidence="1" type="primary">rhaU</name>
    <name evidence="1" type="ORF">GCM10011594_13460</name>
</gene>
<accession>A0A917WCQ6</accession>
<dbReference type="GO" id="GO:0016857">
    <property type="term" value="F:racemase and epimerase activity, acting on carbohydrates and derivatives"/>
    <property type="evidence" value="ECO:0007669"/>
    <property type="project" value="InterPro"/>
</dbReference>
<dbReference type="PANTHER" id="PTHR34389:SF2">
    <property type="entry name" value="L-RHAMNOSE MUTAROTASE"/>
    <property type="match status" value="1"/>
</dbReference>
<dbReference type="Proteomes" id="UP000655208">
    <property type="component" value="Unassembled WGS sequence"/>
</dbReference>
<evidence type="ECO:0000313" key="1">
    <source>
        <dbReference type="EMBL" id="GGL95008.1"/>
    </source>
</evidence>
<evidence type="ECO:0000313" key="2">
    <source>
        <dbReference type="Proteomes" id="UP000655208"/>
    </source>
</evidence>
<dbReference type="PANTHER" id="PTHR34389">
    <property type="entry name" value="L-RHAMNOSE MUTAROTASE"/>
    <property type="match status" value="1"/>
</dbReference>
<organism evidence="1 2">
    <name type="scientific">Nakamurella endophytica</name>
    <dbReference type="NCBI Taxonomy" id="1748367"/>
    <lineage>
        <taxon>Bacteria</taxon>
        <taxon>Bacillati</taxon>
        <taxon>Actinomycetota</taxon>
        <taxon>Actinomycetes</taxon>
        <taxon>Nakamurellales</taxon>
        <taxon>Nakamurellaceae</taxon>
        <taxon>Nakamurella</taxon>
    </lineage>
</organism>
<dbReference type="Gene3D" id="3.30.70.100">
    <property type="match status" value="1"/>
</dbReference>
<comment type="caution">
    <text evidence="1">The sequence shown here is derived from an EMBL/GenBank/DDBJ whole genome shotgun (WGS) entry which is preliminary data.</text>
</comment>
<dbReference type="Pfam" id="PF05336">
    <property type="entry name" value="rhaM"/>
    <property type="match status" value="1"/>
</dbReference>
<dbReference type="InterPro" id="IPR008000">
    <property type="entry name" value="Rham/fucose_mutarotase"/>
</dbReference>
<keyword evidence="2" id="KW-1185">Reference proteome</keyword>
<reference evidence="1" key="1">
    <citation type="journal article" date="2014" name="Int. J. Syst. Evol. Microbiol.">
        <title>Complete genome sequence of Corynebacterium casei LMG S-19264T (=DSM 44701T), isolated from a smear-ripened cheese.</title>
        <authorList>
            <consortium name="US DOE Joint Genome Institute (JGI-PGF)"/>
            <person name="Walter F."/>
            <person name="Albersmeier A."/>
            <person name="Kalinowski J."/>
            <person name="Ruckert C."/>
        </authorList>
    </citation>
    <scope>NUCLEOTIDE SEQUENCE</scope>
    <source>
        <strain evidence="1">CGMCC 4.7308</strain>
    </source>
</reference>
<name>A0A917WCQ6_9ACTN</name>
<reference evidence="1" key="2">
    <citation type="submission" date="2020-09" db="EMBL/GenBank/DDBJ databases">
        <authorList>
            <person name="Sun Q."/>
            <person name="Zhou Y."/>
        </authorList>
    </citation>
    <scope>NUCLEOTIDE SEQUENCE</scope>
    <source>
        <strain evidence="1">CGMCC 4.7308</strain>
    </source>
</reference>
<dbReference type="RefSeq" id="WP_188940694.1">
    <property type="nucleotide sequence ID" value="NZ_BMNA01000002.1"/>
</dbReference>
<dbReference type="AlphaFoldDB" id="A0A917WCQ6"/>
<sequence length="107" mass="12524">MERVCFVMQVRPDRITEYLAAHETVWPEMLQALRDAGWRDYSLFVDRETGLVVGTLETDDFAEARRRMDATDVNLRWQATMAPFFVTPDGAGPDRSLRRLEQYFHLV</sequence>
<dbReference type="SUPFAM" id="SSF54909">
    <property type="entry name" value="Dimeric alpha+beta barrel"/>
    <property type="match status" value="1"/>
</dbReference>
<protein>
    <submittedName>
        <fullName evidence="1">L-rhamnose mutarotase</fullName>
    </submittedName>
</protein>
<dbReference type="GO" id="GO:0019301">
    <property type="term" value="P:rhamnose catabolic process"/>
    <property type="evidence" value="ECO:0007669"/>
    <property type="project" value="TreeGrafter"/>
</dbReference>
<dbReference type="EMBL" id="BMNA01000002">
    <property type="protein sequence ID" value="GGL95008.1"/>
    <property type="molecule type" value="Genomic_DNA"/>
</dbReference>